<dbReference type="AlphaFoldDB" id="A0AAJ0FA54"/>
<dbReference type="Proteomes" id="UP001239445">
    <property type="component" value="Unassembled WGS sequence"/>
</dbReference>
<evidence type="ECO:0000256" key="11">
    <source>
        <dbReference type="PROSITE-ProRule" id="PRU01097"/>
    </source>
</evidence>
<evidence type="ECO:0000313" key="17">
    <source>
        <dbReference type="Proteomes" id="UP001239445"/>
    </source>
</evidence>
<keyword evidence="10 11" id="KW-0624">Polysaccharide degradation</keyword>
<sequence length="239" mass="25975">MVLSLRLLLAGATSALAIPVSSSSPSSTPTDDITSSPLGRRDTAASTGSHNGFYYSFWTDGGGEVDYANGDDGSYTVAWRNCSSFFGGKGWNPGLEDRNITFAADTFEPEGNGYLSVYGWSKAPRVEYYVVENWGSYDPTSGFNPALRRATIEVDGGTYHLGMQRIVQMTTQPDAVITQVWSVRDRDDRRAAGTVTMKAHFDAWREKLGIKIGTLDFQIVSTEGYRSSGEAEVSVEKSG</sequence>
<dbReference type="PROSITE" id="PS00777">
    <property type="entry name" value="GH11_2"/>
    <property type="match status" value="1"/>
</dbReference>
<evidence type="ECO:0000259" key="15">
    <source>
        <dbReference type="PROSITE" id="PS51761"/>
    </source>
</evidence>
<dbReference type="GO" id="GO:0045493">
    <property type="term" value="P:xylan catabolic process"/>
    <property type="evidence" value="ECO:0007669"/>
    <property type="project" value="UniProtKB-UniRule"/>
</dbReference>
<protein>
    <recommendedName>
        <fullName evidence="4 11">Endo-1,4-beta-xylanase</fullName>
        <ecNumber evidence="4 11">3.2.1.8</ecNumber>
    </recommendedName>
</protein>
<evidence type="ECO:0000256" key="13">
    <source>
        <dbReference type="SAM" id="MobiDB-lite"/>
    </source>
</evidence>
<dbReference type="InterPro" id="IPR013319">
    <property type="entry name" value="GH11/12"/>
</dbReference>
<dbReference type="PANTHER" id="PTHR46828">
    <property type="entry name" value="ENDO-1,4-BETA-XYLANASE A-RELATED"/>
    <property type="match status" value="1"/>
</dbReference>
<accession>A0AAJ0FA54</accession>
<feature type="active site" description="Proton donor" evidence="11">
    <location>
        <position position="223"/>
    </location>
</feature>
<reference evidence="16" key="1">
    <citation type="submission" date="2023-06" db="EMBL/GenBank/DDBJ databases">
        <title>Genome-scale phylogeny and comparative genomics of the fungal order Sordariales.</title>
        <authorList>
            <consortium name="Lawrence Berkeley National Laboratory"/>
            <person name="Hensen N."/>
            <person name="Bonometti L."/>
            <person name="Westerberg I."/>
            <person name="Brannstrom I.O."/>
            <person name="Guillou S."/>
            <person name="Cros-Aarteil S."/>
            <person name="Calhoun S."/>
            <person name="Haridas S."/>
            <person name="Kuo A."/>
            <person name="Mondo S."/>
            <person name="Pangilinan J."/>
            <person name="Riley R."/>
            <person name="Labutti K."/>
            <person name="Andreopoulos B."/>
            <person name="Lipzen A."/>
            <person name="Chen C."/>
            <person name="Yanf M."/>
            <person name="Daum C."/>
            <person name="Ng V."/>
            <person name="Clum A."/>
            <person name="Steindorff A."/>
            <person name="Ohm R."/>
            <person name="Martin F."/>
            <person name="Silar P."/>
            <person name="Natvig D."/>
            <person name="Lalanne C."/>
            <person name="Gautier V."/>
            <person name="Ament-Velasquez S.L."/>
            <person name="Kruys A."/>
            <person name="Hutchinson M.I."/>
            <person name="Powell A.J."/>
            <person name="Barry K."/>
            <person name="Miller A.N."/>
            <person name="Grigoriev I.V."/>
            <person name="Debuchy R."/>
            <person name="Gladieux P."/>
            <person name="Thoren M.H."/>
            <person name="Johannesson H."/>
        </authorList>
    </citation>
    <scope>NUCLEOTIDE SEQUENCE</scope>
    <source>
        <strain evidence="16">PSN4</strain>
    </source>
</reference>
<dbReference type="GO" id="GO:0031176">
    <property type="term" value="F:endo-1,4-beta-xylanase activity"/>
    <property type="evidence" value="ECO:0007669"/>
    <property type="project" value="UniProtKB-UniRule"/>
</dbReference>
<keyword evidence="5 11" id="KW-0858">Xylan degradation</keyword>
<evidence type="ECO:0000256" key="8">
    <source>
        <dbReference type="ARBA" id="ARBA00023277"/>
    </source>
</evidence>
<dbReference type="Gene3D" id="2.60.120.180">
    <property type="match status" value="1"/>
</dbReference>
<evidence type="ECO:0000256" key="5">
    <source>
        <dbReference type="ARBA" id="ARBA00022651"/>
    </source>
</evidence>
<comment type="catalytic activity">
    <reaction evidence="1 11 12">
        <text>Endohydrolysis of (1-&gt;4)-beta-D-xylosidic linkages in xylans.</text>
        <dbReference type="EC" id="3.2.1.8"/>
    </reaction>
</comment>
<dbReference type="InterPro" id="IPR033123">
    <property type="entry name" value="GH11_dom"/>
</dbReference>
<evidence type="ECO:0000256" key="3">
    <source>
        <dbReference type="ARBA" id="ARBA00007792"/>
    </source>
</evidence>
<dbReference type="PRINTS" id="PR00911">
    <property type="entry name" value="GLHYDRLASE11"/>
</dbReference>
<dbReference type="InterPro" id="IPR013320">
    <property type="entry name" value="ConA-like_dom_sf"/>
</dbReference>
<evidence type="ECO:0000256" key="6">
    <source>
        <dbReference type="ARBA" id="ARBA00022729"/>
    </source>
</evidence>
<evidence type="ECO:0000256" key="1">
    <source>
        <dbReference type="ARBA" id="ARBA00000681"/>
    </source>
</evidence>
<feature type="compositionally biased region" description="Low complexity" evidence="13">
    <location>
        <begin position="19"/>
        <end position="38"/>
    </location>
</feature>
<keyword evidence="8 11" id="KW-0119">Carbohydrate metabolism</keyword>
<organism evidence="16 17">
    <name type="scientific">Echria macrotheca</name>
    <dbReference type="NCBI Taxonomy" id="438768"/>
    <lineage>
        <taxon>Eukaryota</taxon>
        <taxon>Fungi</taxon>
        <taxon>Dikarya</taxon>
        <taxon>Ascomycota</taxon>
        <taxon>Pezizomycotina</taxon>
        <taxon>Sordariomycetes</taxon>
        <taxon>Sordariomycetidae</taxon>
        <taxon>Sordariales</taxon>
        <taxon>Schizotheciaceae</taxon>
        <taxon>Echria</taxon>
    </lineage>
</organism>
<feature type="signal peptide" evidence="14">
    <location>
        <begin position="1"/>
        <end position="17"/>
    </location>
</feature>
<feature type="active site" description="Nucleophile" evidence="11">
    <location>
        <position position="127"/>
    </location>
</feature>
<comment type="caution">
    <text evidence="16">The sequence shown here is derived from an EMBL/GenBank/DDBJ whole genome shotgun (WGS) entry which is preliminary data.</text>
</comment>
<dbReference type="PANTHER" id="PTHR46828:SF2">
    <property type="entry name" value="ENDO-1,4-BETA-XYLANASE A-RELATED"/>
    <property type="match status" value="1"/>
</dbReference>
<feature type="region of interest" description="Disordered" evidence="13">
    <location>
        <begin position="19"/>
        <end position="45"/>
    </location>
</feature>
<evidence type="ECO:0000256" key="12">
    <source>
        <dbReference type="RuleBase" id="RU362015"/>
    </source>
</evidence>
<name>A0AAJ0FA54_9PEZI</name>
<evidence type="ECO:0000256" key="4">
    <source>
        <dbReference type="ARBA" id="ARBA00012590"/>
    </source>
</evidence>
<keyword evidence="7 11" id="KW-0378">Hydrolase</keyword>
<evidence type="ECO:0000256" key="7">
    <source>
        <dbReference type="ARBA" id="ARBA00022801"/>
    </source>
</evidence>
<gene>
    <name evidence="16" type="ORF">QBC47DRAFT_385109</name>
</gene>
<dbReference type="EMBL" id="MU839836">
    <property type="protein sequence ID" value="KAK1753869.1"/>
    <property type="molecule type" value="Genomic_DNA"/>
</dbReference>
<comment type="pathway">
    <text evidence="2 11 12">Glycan degradation; xylan degradation.</text>
</comment>
<dbReference type="PROSITE" id="PS51761">
    <property type="entry name" value="GH11_3"/>
    <property type="match status" value="1"/>
</dbReference>
<dbReference type="InterPro" id="IPR001137">
    <property type="entry name" value="Glyco_hydro_11"/>
</dbReference>
<keyword evidence="17" id="KW-1185">Reference proteome</keyword>
<feature type="domain" description="GH11" evidence="15">
    <location>
        <begin position="41"/>
        <end position="236"/>
    </location>
</feature>
<dbReference type="EC" id="3.2.1.8" evidence="4 11"/>
<keyword evidence="6 14" id="KW-0732">Signal</keyword>
<dbReference type="InterPro" id="IPR033119">
    <property type="entry name" value="GH11_AS_2"/>
</dbReference>
<evidence type="ECO:0000256" key="14">
    <source>
        <dbReference type="SAM" id="SignalP"/>
    </source>
</evidence>
<feature type="chain" id="PRO_5042485925" description="Endo-1,4-beta-xylanase" evidence="14">
    <location>
        <begin position="18"/>
        <end position="239"/>
    </location>
</feature>
<dbReference type="SUPFAM" id="SSF49899">
    <property type="entry name" value="Concanavalin A-like lectins/glucanases"/>
    <property type="match status" value="1"/>
</dbReference>
<evidence type="ECO:0000313" key="16">
    <source>
        <dbReference type="EMBL" id="KAK1753869.1"/>
    </source>
</evidence>
<comment type="similarity">
    <text evidence="3 11 12">Belongs to the glycosyl hydrolase 11 (cellulase G) family.</text>
</comment>
<evidence type="ECO:0000256" key="2">
    <source>
        <dbReference type="ARBA" id="ARBA00004851"/>
    </source>
</evidence>
<dbReference type="Pfam" id="PF00457">
    <property type="entry name" value="Glyco_hydro_11"/>
    <property type="match status" value="1"/>
</dbReference>
<proteinExistence type="inferred from homology"/>
<evidence type="ECO:0000256" key="9">
    <source>
        <dbReference type="ARBA" id="ARBA00023295"/>
    </source>
</evidence>
<evidence type="ECO:0000256" key="10">
    <source>
        <dbReference type="ARBA" id="ARBA00023326"/>
    </source>
</evidence>
<keyword evidence="9 11" id="KW-0326">Glycosidase</keyword>